<reference evidence="3" key="2">
    <citation type="submission" date="2021-04" db="EMBL/GenBank/DDBJ databases">
        <authorList>
            <person name="Gilroy R."/>
        </authorList>
    </citation>
    <scope>NUCLEOTIDE SEQUENCE</scope>
    <source>
        <strain evidence="3">CHK33-7979</strain>
    </source>
</reference>
<dbReference type="Proteomes" id="UP000886824">
    <property type="component" value="Unassembled WGS sequence"/>
</dbReference>
<keyword evidence="1" id="KW-0732">Signal</keyword>
<sequence>MTRFTRRALATATALTLLSTGASAFAAEAAPETGTEIAPVTEAAPAAGTIAVQLNGQDLAFTDAAPQAKDGRTFLPFRAVFEAMGAEVSYDAAANQVSATRGGTTVAMTLGSTEATVTAGGVTTPLTMDVAPYAADNRTYVPVRFAAQAFGCAVGWDQDDSTVILVDTAKLLEEAKAGYTYTYLDKYLAYNEQFTTGNWAMDANFNASVGLLGMGPATVAGTMTGVTAGATQMEAAMNMKLDLQALLEGIAAMTDTASEVDAETAALLDSLKNQGIDLELRGDLGGGTLYFTMSGDALAAAGIPAGTWYSMDLSALYGAMGMDYTALVDASKTLDAQVLLQSAMSGVTLTDKDADYAAIAALVDGAAKFLADQSFTADGANVTTTYTLSQDGADVTIGFTLVMENDAVVGYDLTMTAGTPASADGAVPAMTMDLKTGMDAQNQMTAAFTLDMGELLSMTMDLTGGYTATDETPALTPPEGAEVISYTDLLTGAMA</sequence>
<evidence type="ECO:0000313" key="3">
    <source>
        <dbReference type="EMBL" id="HIY74197.1"/>
    </source>
</evidence>
<feature type="chain" id="PRO_5038339472" evidence="1">
    <location>
        <begin position="27"/>
        <end position="495"/>
    </location>
</feature>
<evidence type="ECO:0000313" key="4">
    <source>
        <dbReference type="Proteomes" id="UP000886824"/>
    </source>
</evidence>
<dbReference type="EMBL" id="DXCX01000098">
    <property type="protein sequence ID" value="HIY74197.1"/>
    <property type="molecule type" value="Genomic_DNA"/>
</dbReference>
<accession>A0A9D1Z691</accession>
<dbReference type="Gene3D" id="3.30.457.10">
    <property type="entry name" value="Copper amine oxidase-like, N-terminal domain"/>
    <property type="match status" value="1"/>
</dbReference>
<evidence type="ECO:0000259" key="2">
    <source>
        <dbReference type="Pfam" id="PF07833"/>
    </source>
</evidence>
<dbReference type="InterPro" id="IPR012854">
    <property type="entry name" value="Cu_amine_oxidase-like_N"/>
</dbReference>
<protein>
    <submittedName>
        <fullName evidence="3">Copper amine oxidase N-terminal domain-containing protein</fullName>
    </submittedName>
</protein>
<gene>
    <name evidence="3" type="ORF">H9826_09550</name>
</gene>
<comment type="caution">
    <text evidence="3">The sequence shown here is derived from an EMBL/GenBank/DDBJ whole genome shotgun (WGS) entry which is preliminary data.</text>
</comment>
<name>A0A9D1Z691_9FIRM</name>
<dbReference type="InterPro" id="IPR036582">
    <property type="entry name" value="Mao_N_sf"/>
</dbReference>
<dbReference type="SUPFAM" id="SSF55383">
    <property type="entry name" value="Copper amine oxidase, domain N"/>
    <property type="match status" value="1"/>
</dbReference>
<organism evidence="3 4">
    <name type="scientific">Candidatus Intestinimonas merdavium</name>
    <dbReference type="NCBI Taxonomy" id="2838622"/>
    <lineage>
        <taxon>Bacteria</taxon>
        <taxon>Bacillati</taxon>
        <taxon>Bacillota</taxon>
        <taxon>Clostridia</taxon>
        <taxon>Eubacteriales</taxon>
        <taxon>Intestinimonas</taxon>
    </lineage>
</organism>
<feature type="signal peptide" evidence="1">
    <location>
        <begin position="1"/>
        <end position="26"/>
    </location>
</feature>
<dbReference type="Pfam" id="PF07833">
    <property type="entry name" value="Cu_amine_oxidN1"/>
    <property type="match status" value="1"/>
</dbReference>
<dbReference type="AlphaFoldDB" id="A0A9D1Z691"/>
<proteinExistence type="predicted"/>
<reference evidence="3" key="1">
    <citation type="journal article" date="2021" name="PeerJ">
        <title>Extensive microbial diversity within the chicken gut microbiome revealed by metagenomics and culture.</title>
        <authorList>
            <person name="Gilroy R."/>
            <person name="Ravi A."/>
            <person name="Getino M."/>
            <person name="Pursley I."/>
            <person name="Horton D.L."/>
            <person name="Alikhan N.F."/>
            <person name="Baker D."/>
            <person name="Gharbi K."/>
            <person name="Hall N."/>
            <person name="Watson M."/>
            <person name="Adriaenssens E.M."/>
            <person name="Foster-Nyarko E."/>
            <person name="Jarju S."/>
            <person name="Secka A."/>
            <person name="Antonio M."/>
            <person name="Oren A."/>
            <person name="Chaudhuri R.R."/>
            <person name="La Ragione R."/>
            <person name="Hildebrand F."/>
            <person name="Pallen M.J."/>
        </authorList>
    </citation>
    <scope>NUCLEOTIDE SEQUENCE</scope>
    <source>
        <strain evidence="3">CHK33-7979</strain>
    </source>
</reference>
<feature type="domain" description="Copper amine oxidase-like N-terminal" evidence="2">
    <location>
        <begin position="54"/>
        <end position="165"/>
    </location>
</feature>
<evidence type="ECO:0000256" key="1">
    <source>
        <dbReference type="SAM" id="SignalP"/>
    </source>
</evidence>